<dbReference type="EMBL" id="JAACJK010000006">
    <property type="protein sequence ID" value="KAF5339861.1"/>
    <property type="molecule type" value="Genomic_DNA"/>
</dbReference>
<sequence>MFPVFFVSRGTYNRSHNATPWQGNMDPFFGCDKRTVSPKRLFGNVCAANREGPYKAPIKHRLTLRTYPQHPTAMEPLRDLSSITDWDHFTPSVEGYIPPANLDVDVGELLECLDDLQGGGTIANLFVSPDTTNPGVVFKNKILSLPLTELDAKAFAKNGVMVDNHVYELDIQKFGCSNPRWESVARAGVDSALAKTRSVSHTASLTSITAVIAPGAQSLDLRPVQKNHYATVLVILPSQRTSTTLHISHGNQGLALKLTKTAPFSMHFIALYTGTESARLVSPSDSILYLKYQVFKADKFVPSPCLADVTGARPEISTVFAAWRSSLSAGVKVNNSIPDHIIYQLDGTYANGVNAIGITHPKDKLVLGHFAPPAKHFGFEILLAHVTFTESSRWEHYREYKEYYNEYDADDYEVGDHGDISLDVECLLTALDGEEVSDDQLADTISTVIEDEGLIFNEHLRESDDGEKDLEIIDQSCYTDTLKLKCVKLATHLVIVPAL</sequence>
<proteinExistence type="predicted"/>
<evidence type="ECO:0000313" key="1">
    <source>
        <dbReference type="EMBL" id="KAF5339861.1"/>
    </source>
</evidence>
<protein>
    <submittedName>
        <fullName evidence="1">Uncharacterized protein</fullName>
    </submittedName>
</protein>
<dbReference type="OrthoDB" id="3067356at2759"/>
<gene>
    <name evidence="1" type="ORF">D9611_009182</name>
</gene>
<dbReference type="Proteomes" id="UP000541558">
    <property type="component" value="Unassembled WGS sequence"/>
</dbReference>
<dbReference type="AlphaFoldDB" id="A0A8H5CDQ3"/>
<keyword evidence="2" id="KW-1185">Reference proteome</keyword>
<accession>A0A8H5CDQ3</accession>
<name>A0A8H5CDQ3_9AGAR</name>
<reference evidence="1 2" key="1">
    <citation type="journal article" date="2020" name="ISME J.">
        <title>Uncovering the hidden diversity of litter-decomposition mechanisms in mushroom-forming fungi.</title>
        <authorList>
            <person name="Floudas D."/>
            <person name="Bentzer J."/>
            <person name="Ahren D."/>
            <person name="Johansson T."/>
            <person name="Persson P."/>
            <person name="Tunlid A."/>
        </authorList>
    </citation>
    <scope>NUCLEOTIDE SEQUENCE [LARGE SCALE GENOMIC DNA]</scope>
    <source>
        <strain evidence="1 2">CBS 175.51</strain>
    </source>
</reference>
<evidence type="ECO:0000313" key="2">
    <source>
        <dbReference type="Proteomes" id="UP000541558"/>
    </source>
</evidence>
<comment type="caution">
    <text evidence="1">The sequence shown here is derived from an EMBL/GenBank/DDBJ whole genome shotgun (WGS) entry which is preliminary data.</text>
</comment>
<organism evidence="1 2">
    <name type="scientific">Ephemerocybe angulata</name>
    <dbReference type="NCBI Taxonomy" id="980116"/>
    <lineage>
        <taxon>Eukaryota</taxon>
        <taxon>Fungi</taxon>
        <taxon>Dikarya</taxon>
        <taxon>Basidiomycota</taxon>
        <taxon>Agaricomycotina</taxon>
        <taxon>Agaricomycetes</taxon>
        <taxon>Agaricomycetidae</taxon>
        <taxon>Agaricales</taxon>
        <taxon>Agaricineae</taxon>
        <taxon>Psathyrellaceae</taxon>
        <taxon>Ephemerocybe</taxon>
    </lineage>
</organism>